<evidence type="ECO:0000313" key="2">
    <source>
        <dbReference type="EMBL" id="ONK73748.1"/>
    </source>
</evidence>
<feature type="compositionally biased region" description="Gly residues" evidence="1">
    <location>
        <begin position="86"/>
        <end position="96"/>
    </location>
</feature>
<organism evidence="2 3">
    <name type="scientific">Asparagus officinalis</name>
    <name type="common">Garden asparagus</name>
    <dbReference type="NCBI Taxonomy" id="4686"/>
    <lineage>
        <taxon>Eukaryota</taxon>
        <taxon>Viridiplantae</taxon>
        <taxon>Streptophyta</taxon>
        <taxon>Embryophyta</taxon>
        <taxon>Tracheophyta</taxon>
        <taxon>Spermatophyta</taxon>
        <taxon>Magnoliopsida</taxon>
        <taxon>Liliopsida</taxon>
        <taxon>Asparagales</taxon>
        <taxon>Asparagaceae</taxon>
        <taxon>Asparagoideae</taxon>
        <taxon>Asparagus</taxon>
    </lineage>
</organism>
<evidence type="ECO:0000256" key="1">
    <source>
        <dbReference type="SAM" id="MobiDB-lite"/>
    </source>
</evidence>
<reference evidence="3" key="1">
    <citation type="journal article" date="2017" name="Nat. Commun.">
        <title>The asparagus genome sheds light on the origin and evolution of a young Y chromosome.</title>
        <authorList>
            <person name="Harkess A."/>
            <person name="Zhou J."/>
            <person name="Xu C."/>
            <person name="Bowers J.E."/>
            <person name="Van der Hulst R."/>
            <person name="Ayyampalayam S."/>
            <person name="Mercati F."/>
            <person name="Riccardi P."/>
            <person name="McKain M.R."/>
            <person name="Kakrana A."/>
            <person name="Tang H."/>
            <person name="Ray J."/>
            <person name="Groenendijk J."/>
            <person name="Arikit S."/>
            <person name="Mathioni S.M."/>
            <person name="Nakano M."/>
            <person name="Shan H."/>
            <person name="Telgmann-Rauber A."/>
            <person name="Kanno A."/>
            <person name="Yue Z."/>
            <person name="Chen H."/>
            <person name="Li W."/>
            <person name="Chen Y."/>
            <person name="Xu X."/>
            <person name="Zhang Y."/>
            <person name="Luo S."/>
            <person name="Chen H."/>
            <person name="Gao J."/>
            <person name="Mao Z."/>
            <person name="Pires J.C."/>
            <person name="Luo M."/>
            <person name="Kudrna D."/>
            <person name="Wing R.A."/>
            <person name="Meyers B.C."/>
            <person name="Yi K."/>
            <person name="Kong H."/>
            <person name="Lavrijsen P."/>
            <person name="Sunseri F."/>
            <person name="Falavigna A."/>
            <person name="Ye Y."/>
            <person name="Leebens-Mack J.H."/>
            <person name="Chen G."/>
        </authorList>
    </citation>
    <scope>NUCLEOTIDE SEQUENCE [LARGE SCALE GENOMIC DNA]</scope>
    <source>
        <strain evidence="3">cv. DH0086</strain>
    </source>
</reference>
<dbReference type="AlphaFoldDB" id="A0A5P1F5W8"/>
<dbReference type="Proteomes" id="UP000243459">
    <property type="component" value="Chromosome 4"/>
</dbReference>
<feature type="region of interest" description="Disordered" evidence="1">
    <location>
        <begin position="81"/>
        <end position="129"/>
    </location>
</feature>
<protein>
    <submittedName>
        <fullName evidence="2">Uncharacterized protein</fullName>
    </submittedName>
</protein>
<name>A0A5P1F5W8_ASPOF</name>
<dbReference type="Gramene" id="ONK73748">
    <property type="protein sequence ID" value="ONK73748"/>
    <property type="gene ID" value="A4U43_C04F34850"/>
</dbReference>
<evidence type="ECO:0000313" key="3">
    <source>
        <dbReference type="Proteomes" id="UP000243459"/>
    </source>
</evidence>
<keyword evidence="3" id="KW-1185">Reference proteome</keyword>
<feature type="region of interest" description="Disordered" evidence="1">
    <location>
        <begin position="1"/>
        <end position="42"/>
    </location>
</feature>
<sequence>MRHDLDRLPQPRSLDEELGSERQIRRDPLPLPDPDVLLDHPLHPPEVQVRRFGDVVDLQRGLDPDPPPDLGFSLELFVGERRRRGGGGGGDVGGDGDLATDLDAHRPRSSRRGERWDSGGNREGGGDVGVLPGLALDLGRRYLWEGDEERIKLRRADKAREAQDEPSFGNDFIYLFIL</sequence>
<feature type="compositionally biased region" description="Basic and acidic residues" evidence="1">
    <location>
        <begin position="1"/>
        <end position="28"/>
    </location>
</feature>
<gene>
    <name evidence="2" type="ORF">A4U43_C04F34850</name>
</gene>
<dbReference type="EMBL" id="CM007384">
    <property type="protein sequence ID" value="ONK73748.1"/>
    <property type="molecule type" value="Genomic_DNA"/>
</dbReference>
<accession>A0A5P1F5W8</accession>
<proteinExistence type="predicted"/>
<feature type="compositionally biased region" description="Basic and acidic residues" evidence="1">
    <location>
        <begin position="102"/>
        <end position="117"/>
    </location>
</feature>